<evidence type="ECO:0000256" key="4">
    <source>
        <dbReference type="PROSITE-ProRule" id="PRU00325"/>
    </source>
</evidence>
<evidence type="ECO:0000313" key="8">
    <source>
        <dbReference type="Proteomes" id="UP000245207"/>
    </source>
</evidence>
<name>A0A2U1NTR7_ARTAN</name>
<evidence type="ECO:0000256" key="1">
    <source>
        <dbReference type="ARBA" id="ARBA00022723"/>
    </source>
</evidence>
<organism evidence="7 8">
    <name type="scientific">Artemisia annua</name>
    <name type="common">Sweet wormwood</name>
    <dbReference type="NCBI Taxonomy" id="35608"/>
    <lineage>
        <taxon>Eukaryota</taxon>
        <taxon>Viridiplantae</taxon>
        <taxon>Streptophyta</taxon>
        <taxon>Embryophyta</taxon>
        <taxon>Tracheophyta</taxon>
        <taxon>Spermatophyta</taxon>
        <taxon>Magnoliopsida</taxon>
        <taxon>eudicotyledons</taxon>
        <taxon>Gunneridae</taxon>
        <taxon>Pentapetalae</taxon>
        <taxon>asterids</taxon>
        <taxon>campanulids</taxon>
        <taxon>Asterales</taxon>
        <taxon>Asteraceae</taxon>
        <taxon>Asteroideae</taxon>
        <taxon>Anthemideae</taxon>
        <taxon>Artemisiinae</taxon>
        <taxon>Artemisia</taxon>
    </lineage>
</organism>
<evidence type="ECO:0000256" key="3">
    <source>
        <dbReference type="ARBA" id="ARBA00022833"/>
    </source>
</evidence>
<gene>
    <name evidence="7" type="ORF">CTI12_AA227780</name>
</gene>
<dbReference type="Proteomes" id="UP000245207">
    <property type="component" value="Unassembled WGS sequence"/>
</dbReference>
<dbReference type="AlphaFoldDB" id="A0A2U1NTR7"/>
<evidence type="ECO:0000313" key="7">
    <source>
        <dbReference type="EMBL" id="PWA76868.1"/>
    </source>
</evidence>
<dbReference type="InterPro" id="IPR006564">
    <property type="entry name" value="Znf_PMZ"/>
</dbReference>
<dbReference type="SMART" id="SM00575">
    <property type="entry name" value="ZnF_PMZ"/>
    <property type="match status" value="1"/>
</dbReference>
<sequence>MSVSDNKFRVYLVFEDGSSYGVSLMKNVTYDGLVSYVDKKFKLNNEYVFSFYYKMSHGPVHIVDDDDVQFFAVEVCRPKAALPKLFIKKVVKKVKAKVKQSSSKPLDFDLNDTIFPNDFESSAFCNEFEMPKNEPFENYNEFNHEFDNHSRPTFPSHERFVHKWEETNTFENMPPIPDQPLLDLKKLRNMNCNSNTSRILKPGDEFNDKGWCMYEIGKKALIDGRQFRTRKSDKFRYDVVGYHEGCDWKIVTLKIRNSVKWRIGTINDIHTCPKTQLLPHHRNASIKLLGRLIAPKLKDSSRIYRPRDIKDDLAEAFNFDVSYKKAWTGKNRALEILSGCPTESFAQLPCYFHNLEMANDGWVTHIDTDDEGHFKMCFVAFGVAIQAFLQHLRPLIIIDAAHLKGKYLGTNLLAVGMDDNNQIVPIATGVSQGETRELIGPKRSARGLSVQGRLVEVMMEEGGVMEAKIQGKRCQGGGIRNFAIGLACKTVFPNSFHGFCCRHLMMNCALGTSKKSRAMYWKACKNYAKDDFQRSLAAIQAYKPEAYDKLIDAGVERWYRAWCPAKRGLLQRWFCECRDKYEDSVEGELSDWAAKKLNQRKIKSANWMVTGIQANILYQVVDFRKHHIVDLGSWTCTCCQWQFSGIPCGHAIAVSRFLKQRDCNHMVSYWFKTTTLKGTYQGLVYPVGSSTEWEKPDGLQIVKPPGVVKPQSGRPKNKDRIKSQGELSTPVTCTRCWKIGHKRQACREPLPKHNENVGNSIWRHPSMLGNSFWQNPSGEGTSNPGQPPIGGTSGWVQPSMAGTIGWGQPSMEGTSGWVQPSMAGTIGWGKSSMEGTSGSYQYDEMDWSYEHYNLGDP</sequence>
<keyword evidence="1" id="KW-0479">Metal-binding</keyword>
<accession>A0A2U1NTR7</accession>
<dbReference type="GO" id="GO:0008270">
    <property type="term" value="F:zinc ion binding"/>
    <property type="evidence" value="ECO:0007669"/>
    <property type="project" value="UniProtKB-KW"/>
</dbReference>
<dbReference type="Pfam" id="PF04434">
    <property type="entry name" value="SWIM"/>
    <property type="match status" value="1"/>
</dbReference>
<dbReference type="EMBL" id="PKPP01002210">
    <property type="protein sequence ID" value="PWA76868.1"/>
    <property type="molecule type" value="Genomic_DNA"/>
</dbReference>
<keyword evidence="8" id="KW-1185">Reference proteome</keyword>
<dbReference type="InterPro" id="IPR007527">
    <property type="entry name" value="Znf_SWIM"/>
</dbReference>
<evidence type="ECO:0000256" key="2">
    <source>
        <dbReference type="ARBA" id="ARBA00022771"/>
    </source>
</evidence>
<proteinExistence type="predicted"/>
<comment type="caution">
    <text evidence="7">The sequence shown here is derived from an EMBL/GenBank/DDBJ whole genome shotgun (WGS) entry which is preliminary data.</text>
</comment>
<dbReference type="PANTHER" id="PTHR31973:SF185">
    <property type="entry name" value="TRANSPOSASE, MUDR, PLANT, MULE TRANSPOSASE DOMAIN-CONTAINING PROTEIN"/>
    <property type="match status" value="1"/>
</dbReference>
<reference evidence="7 8" key="1">
    <citation type="journal article" date="2018" name="Mol. Plant">
        <title>The genome of Artemisia annua provides insight into the evolution of Asteraceae family and artemisinin biosynthesis.</title>
        <authorList>
            <person name="Shen Q."/>
            <person name="Zhang L."/>
            <person name="Liao Z."/>
            <person name="Wang S."/>
            <person name="Yan T."/>
            <person name="Shi P."/>
            <person name="Liu M."/>
            <person name="Fu X."/>
            <person name="Pan Q."/>
            <person name="Wang Y."/>
            <person name="Lv Z."/>
            <person name="Lu X."/>
            <person name="Zhang F."/>
            <person name="Jiang W."/>
            <person name="Ma Y."/>
            <person name="Chen M."/>
            <person name="Hao X."/>
            <person name="Li L."/>
            <person name="Tang Y."/>
            <person name="Lv G."/>
            <person name="Zhou Y."/>
            <person name="Sun X."/>
            <person name="Brodelius P.E."/>
            <person name="Rose J.K.C."/>
            <person name="Tang K."/>
        </authorList>
    </citation>
    <scope>NUCLEOTIDE SEQUENCE [LARGE SCALE GENOMIC DNA]</scope>
    <source>
        <strain evidence="8">cv. Huhao1</strain>
        <tissue evidence="7">Leaf</tissue>
    </source>
</reference>
<dbReference type="PROSITE" id="PS50966">
    <property type="entry name" value="ZF_SWIM"/>
    <property type="match status" value="1"/>
</dbReference>
<feature type="region of interest" description="Disordered" evidence="5">
    <location>
        <begin position="768"/>
        <end position="793"/>
    </location>
</feature>
<evidence type="ECO:0000259" key="6">
    <source>
        <dbReference type="PROSITE" id="PS50966"/>
    </source>
</evidence>
<dbReference type="STRING" id="35608.A0A2U1NTR7"/>
<keyword evidence="2 4" id="KW-0863">Zinc-finger</keyword>
<dbReference type="PANTHER" id="PTHR31973">
    <property type="entry name" value="POLYPROTEIN, PUTATIVE-RELATED"/>
    <property type="match status" value="1"/>
</dbReference>
<feature type="region of interest" description="Disordered" evidence="5">
    <location>
        <begin position="696"/>
        <end position="724"/>
    </location>
</feature>
<feature type="compositionally biased region" description="Polar residues" evidence="5">
    <location>
        <begin position="768"/>
        <end position="784"/>
    </location>
</feature>
<protein>
    <submittedName>
        <fullName evidence="7">Transposase, MuDR, MULE transposase domain protein</fullName>
    </submittedName>
</protein>
<feature type="domain" description="SWIM-type" evidence="6">
    <location>
        <begin position="627"/>
        <end position="659"/>
    </location>
</feature>
<keyword evidence="3" id="KW-0862">Zinc</keyword>
<evidence type="ECO:0000256" key="5">
    <source>
        <dbReference type="SAM" id="MobiDB-lite"/>
    </source>
</evidence>
<dbReference type="OrthoDB" id="683469at2759"/>